<organism evidence="1">
    <name type="scientific">Equus asinus asinus</name>
    <dbReference type="NCBI Taxonomy" id="83772"/>
    <lineage>
        <taxon>Eukaryota</taxon>
        <taxon>Metazoa</taxon>
        <taxon>Chordata</taxon>
        <taxon>Craniata</taxon>
        <taxon>Vertebrata</taxon>
        <taxon>Euteleostomi</taxon>
        <taxon>Mammalia</taxon>
        <taxon>Eutheria</taxon>
        <taxon>Laurasiatheria</taxon>
        <taxon>Perissodactyla</taxon>
        <taxon>Equidae</taxon>
        <taxon>Equus</taxon>
    </lineage>
</organism>
<evidence type="ECO:0000313" key="1">
    <source>
        <dbReference type="Ensembl" id="ENSEASP00005024581.1"/>
    </source>
</evidence>
<dbReference type="Ensembl" id="ENSEAST00005026660.1">
    <property type="protein sequence ID" value="ENSEASP00005024581.1"/>
    <property type="gene ID" value="ENSEASG00005016701.1"/>
</dbReference>
<dbReference type="AlphaFoldDB" id="A0A8C4MJ43"/>
<reference evidence="1" key="1">
    <citation type="submission" date="2023-03" db="UniProtKB">
        <authorList>
            <consortium name="Ensembl"/>
        </authorList>
    </citation>
    <scope>IDENTIFICATION</scope>
</reference>
<sequence length="58" mass="6801">MLLYRCKVMGYIEENIHQNIPENMVKNLTQKKVAFFVHIICNKAGQIYKLFKISSAKL</sequence>
<name>A0A8C4MJ43_EQUAS</name>
<protein>
    <submittedName>
        <fullName evidence="1">Uncharacterized protein</fullName>
    </submittedName>
</protein>
<proteinExistence type="predicted"/>
<accession>A0A8C4MJ43</accession>